<dbReference type="Proteomes" id="UP001281761">
    <property type="component" value="Unassembled WGS sequence"/>
</dbReference>
<accession>A0ABQ9XQJ0</accession>
<sequence length="78" mass="8907">MPHLEQESRLIEYFAEAVIGIDIIRKKRISEPPLTLENIRIDTSSTILIDKSPIAGSLSSDIFTLCRFFLHTHPTLKE</sequence>
<name>A0ABQ9XQJ0_9EUKA</name>
<proteinExistence type="predicted"/>
<evidence type="ECO:0000313" key="1">
    <source>
        <dbReference type="EMBL" id="KAK2953804.1"/>
    </source>
</evidence>
<keyword evidence="2" id="KW-1185">Reference proteome</keyword>
<organism evidence="1 2">
    <name type="scientific">Blattamonas nauphoetae</name>
    <dbReference type="NCBI Taxonomy" id="2049346"/>
    <lineage>
        <taxon>Eukaryota</taxon>
        <taxon>Metamonada</taxon>
        <taxon>Preaxostyla</taxon>
        <taxon>Oxymonadida</taxon>
        <taxon>Blattamonas</taxon>
    </lineage>
</organism>
<reference evidence="1 2" key="1">
    <citation type="journal article" date="2022" name="bioRxiv">
        <title>Genomics of Preaxostyla Flagellates Illuminates Evolutionary Transitions and the Path Towards Mitochondrial Loss.</title>
        <authorList>
            <person name="Novak L.V.F."/>
            <person name="Treitli S.C."/>
            <person name="Pyrih J."/>
            <person name="Halakuc P."/>
            <person name="Pipaliya S.V."/>
            <person name="Vacek V."/>
            <person name="Brzon O."/>
            <person name="Soukal P."/>
            <person name="Eme L."/>
            <person name="Dacks J.B."/>
            <person name="Karnkowska A."/>
            <person name="Elias M."/>
            <person name="Hampl V."/>
        </authorList>
    </citation>
    <scope>NUCLEOTIDE SEQUENCE [LARGE SCALE GENOMIC DNA]</scope>
    <source>
        <strain evidence="1">NAU3</strain>
        <tissue evidence="1">Gut</tissue>
    </source>
</reference>
<dbReference type="EMBL" id="JARBJD010000086">
    <property type="protein sequence ID" value="KAK2953804.1"/>
    <property type="molecule type" value="Genomic_DNA"/>
</dbReference>
<protein>
    <submittedName>
        <fullName evidence="1">Uncharacterized protein</fullName>
    </submittedName>
</protein>
<gene>
    <name evidence="1" type="ORF">BLNAU_11207</name>
</gene>
<evidence type="ECO:0000313" key="2">
    <source>
        <dbReference type="Proteomes" id="UP001281761"/>
    </source>
</evidence>
<comment type="caution">
    <text evidence="1">The sequence shown here is derived from an EMBL/GenBank/DDBJ whole genome shotgun (WGS) entry which is preliminary data.</text>
</comment>